<dbReference type="Gene3D" id="3.90.1150.10">
    <property type="entry name" value="Aspartate Aminotransferase, domain 1"/>
    <property type="match status" value="1"/>
</dbReference>
<dbReference type="PRINTS" id="PR00753">
    <property type="entry name" value="ACCSYNTHASE"/>
</dbReference>
<feature type="domain" description="Aminotransferase class I/classII large" evidence="3">
    <location>
        <begin position="37"/>
        <end position="412"/>
    </location>
</feature>
<evidence type="ECO:0000259" key="3">
    <source>
        <dbReference type="Pfam" id="PF00155"/>
    </source>
</evidence>
<dbReference type="CDD" id="cd00609">
    <property type="entry name" value="AAT_like"/>
    <property type="match status" value="1"/>
</dbReference>
<gene>
    <name evidence="4" type="ORF">GMOD_00010213</name>
</gene>
<comment type="similarity">
    <text evidence="1">Belongs to the class-I pyridoxal-phosphate-dependent aminotransferase family.</text>
</comment>
<accession>A0A3M7MD13</accession>
<keyword evidence="2" id="KW-0663">Pyridoxal phosphate</keyword>
<organism evidence="4 5">
    <name type="scientific">Pyrenophora seminiperda CCB06</name>
    <dbReference type="NCBI Taxonomy" id="1302712"/>
    <lineage>
        <taxon>Eukaryota</taxon>
        <taxon>Fungi</taxon>
        <taxon>Dikarya</taxon>
        <taxon>Ascomycota</taxon>
        <taxon>Pezizomycotina</taxon>
        <taxon>Dothideomycetes</taxon>
        <taxon>Pleosporomycetidae</taxon>
        <taxon>Pleosporales</taxon>
        <taxon>Pleosporineae</taxon>
        <taxon>Pleosporaceae</taxon>
        <taxon>Pyrenophora</taxon>
    </lineage>
</organism>
<dbReference type="PANTHER" id="PTHR43795:SF63">
    <property type="entry name" value="PUTATIVE (AFU_ORTHOLOGUE AFUA_4G00630)-RELATED"/>
    <property type="match status" value="1"/>
</dbReference>
<name>A0A3M7MD13_9PLEO</name>
<dbReference type="InterPro" id="IPR004839">
    <property type="entry name" value="Aminotransferase_I/II_large"/>
</dbReference>
<dbReference type="InterPro" id="IPR004838">
    <property type="entry name" value="NHTrfase_class1_PyrdxlP-BS"/>
</dbReference>
<dbReference type="EMBL" id="KE747832">
    <property type="protein sequence ID" value="RMZ72352.1"/>
    <property type="molecule type" value="Genomic_DNA"/>
</dbReference>
<dbReference type="Proteomes" id="UP000265663">
    <property type="component" value="Unassembled WGS sequence"/>
</dbReference>
<evidence type="ECO:0000313" key="5">
    <source>
        <dbReference type="Proteomes" id="UP000265663"/>
    </source>
</evidence>
<sequence>MLSRRAQEQVPSSASNEMWDVMKEPWDRHENAEGFVNLGVAENRLMQRELQGFLTEHWSARDSMLTYQDGPLGSQRVRRALARFLGRELKTYRPLSASQIIVTNGVSSALEHAAWALADAGEAFLLGRPYYGRITLHLRPGVQTVPVTFDQVDPMGLAAVDCYEQALLGARAQGIVVRGLFLCSPHNPLGRCYPRHVLVALVALCDKYQMHVLSDEIYALSVWRVPAFTSVLSLPLENLIDPALVHVLWGVSKDFGANGWRLGCLISPANEDLRTAVASVAIGSYASSLTDHVVAQMLEDDAFTASYLAENQRRLANAYARTTDFLQRHGIPFMPCTHAALFVWADLGTAYRRRHPQSAAGRQEAVDDIKRALLEHKVYLAWGGNFDSESPDLFRLTFAHPADYVDEGLRRIDQALNSGSIQGPRRQTLGCPRL</sequence>
<dbReference type="AlphaFoldDB" id="A0A3M7MD13"/>
<dbReference type="OrthoDB" id="7042322at2759"/>
<dbReference type="GO" id="GO:0008483">
    <property type="term" value="F:transaminase activity"/>
    <property type="evidence" value="ECO:0007669"/>
    <property type="project" value="TreeGrafter"/>
</dbReference>
<protein>
    <submittedName>
        <fullName evidence="4">1-aminocyclopropane-1-carboxylate synthase</fullName>
    </submittedName>
</protein>
<dbReference type="GO" id="GO:0006520">
    <property type="term" value="P:amino acid metabolic process"/>
    <property type="evidence" value="ECO:0007669"/>
    <property type="project" value="TreeGrafter"/>
</dbReference>
<dbReference type="InterPro" id="IPR015422">
    <property type="entry name" value="PyrdxlP-dep_Trfase_small"/>
</dbReference>
<dbReference type="SUPFAM" id="SSF53383">
    <property type="entry name" value="PLP-dependent transferases"/>
    <property type="match status" value="1"/>
</dbReference>
<reference evidence="4 5" key="1">
    <citation type="journal article" date="2014" name="PLoS ONE">
        <title>De novo Genome Assembly of the Fungal Plant Pathogen Pyrenophora semeniperda.</title>
        <authorList>
            <person name="Soliai M.M."/>
            <person name="Meyer S.E."/>
            <person name="Udall J.A."/>
            <person name="Elzinga D.E."/>
            <person name="Hermansen R.A."/>
            <person name="Bodily P.M."/>
            <person name="Hart A.A."/>
            <person name="Coleman C.E."/>
        </authorList>
    </citation>
    <scope>NUCLEOTIDE SEQUENCE [LARGE SCALE GENOMIC DNA]</scope>
    <source>
        <strain evidence="4 5">CCB06</strain>
        <tissue evidence="4">Mycelium</tissue>
    </source>
</reference>
<dbReference type="InterPro" id="IPR050478">
    <property type="entry name" value="Ethylene_sulfur-biosynth"/>
</dbReference>
<dbReference type="Gene3D" id="3.40.640.10">
    <property type="entry name" value="Type I PLP-dependent aspartate aminotransferase-like (Major domain)"/>
    <property type="match status" value="1"/>
</dbReference>
<evidence type="ECO:0000256" key="1">
    <source>
        <dbReference type="ARBA" id="ARBA00007441"/>
    </source>
</evidence>
<dbReference type="PANTHER" id="PTHR43795">
    <property type="entry name" value="BIFUNCTIONAL ASPARTATE AMINOTRANSFERASE AND GLUTAMATE/ASPARTATE-PREPHENATE AMINOTRANSFERASE-RELATED"/>
    <property type="match status" value="1"/>
</dbReference>
<dbReference type="GO" id="GO:0030170">
    <property type="term" value="F:pyridoxal phosphate binding"/>
    <property type="evidence" value="ECO:0007669"/>
    <property type="project" value="InterPro"/>
</dbReference>
<proteinExistence type="inferred from homology"/>
<evidence type="ECO:0000313" key="4">
    <source>
        <dbReference type="EMBL" id="RMZ72352.1"/>
    </source>
</evidence>
<dbReference type="InterPro" id="IPR015421">
    <property type="entry name" value="PyrdxlP-dep_Trfase_major"/>
</dbReference>
<keyword evidence="5" id="KW-1185">Reference proteome</keyword>
<dbReference type="PROSITE" id="PS00105">
    <property type="entry name" value="AA_TRANSFER_CLASS_1"/>
    <property type="match status" value="1"/>
</dbReference>
<dbReference type="Pfam" id="PF00155">
    <property type="entry name" value="Aminotran_1_2"/>
    <property type="match status" value="1"/>
</dbReference>
<dbReference type="InterPro" id="IPR015424">
    <property type="entry name" value="PyrdxlP-dep_Trfase"/>
</dbReference>
<evidence type="ECO:0000256" key="2">
    <source>
        <dbReference type="ARBA" id="ARBA00022898"/>
    </source>
</evidence>